<organism evidence="2 3">
    <name type="scientific">Frigoriglobus tundricola</name>
    <dbReference type="NCBI Taxonomy" id="2774151"/>
    <lineage>
        <taxon>Bacteria</taxon>
        <taxon>Pseudomonadati</taxon>
        <taxon>Planctomycetota</taxon>
        <taxon>Planctomycetia</taxon>
        <taxon>Gemmatales</taxon>
        <taxon>Gemmataceae</taxon>
        <taxon>Frigoriglobus</taxon>
    </lineage>
</organism>
<evidence type="ECO:0000313" key="2">
    <source>
        <dbReference type="EMBL" id="QJX01113.1"/>
    </source>
</evidence>
<name>A0A6M5Z7D0_9BACT</name>
<dbReference type="KEGG" id="ftj:FTUN_8752"/>
<accession>A0A6M5Z7D0</accession>
<feature type="compositionally biased region" description="Basic and acidic residues" evidence="1">
    <location>
        <begin position="90"/>
        <end position="107"/>
    </location>
</feature>
<sequence length="257" mass="28146">MSPTEDARPNREEAARGGRGAASSFWPPKGRRNCRRDRGPPGGGYMPCEFRKVTLPSDVSRRAKVTSNWGSPSGRRVGNPGPGRVSRGQAEGRERAASRSRGSERVCCKAVARPSGPPGWCRETYSDESGDERLRSMFAGRPGLVLQPRPTPGYGRGVGAAGTVWNAVIRTVRRRDDDGRPGCTRGPGSGYEPLRPYLGTDNRGKRGAHGRTPCLSGRTPRAGTLARVRRQSPTHRRDEGRKVRRRRGGNRLCHRSR</sequence>
<gene>
    <name evidence="2" type="ORF">FTUN_8752</name>
</gene>
<evidence type="ECO:0000256" key="1">
    <source>
        <dbReference type="SAM" id="MobiDB-lite"/>
    </source>
</evidence>
<dbReference type="Proteomes" id="UP000503447">
    <property type="component" value="Chromosome"/>
</dbReference>
<reference evidence="3" key="1">
    <citation type="submission" date="2020-05" db="EMBL/GenBank/DDBJ databases">
        <title>Frigoriglobus tundricola gen. nov., sp. nov., a psychrotolerant cellulolytic planctomycete of the family Gemmataceae with two divergent copies of 16S rRNA gene.</title>
        <authorList>
            <person name="Kulichevskaya I.S."/>
            <person name="Ivanova A.A."/>
            <person name="Naumoff D.G."/>
            <person name="Beletsky A.V."/>
            <person name="Rijpstra W.I.C."/>
            <person name="Sinninghe Damste J.S."/>
            <person name="Mardanov A.V."/>
            <person name="Ravin N.V."/>
            <person name="Dedysh S.N."/>
        </authorList>
    </citation>
    <scope>NUCLEOTIDE SEQUENCE [LARGE SCALE GENOMIC DNA]</scope>
    <source>
        <strain evidence="3">PL17</strain>
    </source>
</reference>
<evidence type="ECO:0000313" key="3">
    <source>
        <dbReference type="Proteomes" id="UP000503447"/>
    </source>
</evidence>
<feature type="compositionally biased region" description="Basic residues" evidence="1">
    <location>
        <begin position="242"/>
        <end position="257"/>
    </location>
</feature>
<feature type="region of interest" description="Disordered" evidence="1">
    <location>
        <begin position="176"/>
        <end position="257"/>
    </location>
</feature>
<feature type="compositionally biased region" description="Low complexity" evidence="1">
    <location>
        <begin position="70"/>
        <end position="89"/>
    </location>
</feature>
<feature type="region of interest" description="Disordered" evidence="1">
    <location>
        <begin position="1"/>
        <end position="123"/>
    </location>
</feature>
<protein>
    <submittedName>
        <fullName evidence="2">Uncharacterized protein</fullName>
    </submittedName>
</protein>
<dbReference type="AlphaFoldDB" id="A0A6M5Z7D0"/>
<proteinExistence type="predicted"/>
<feature type="compositionally biased region" description="Basic and acidic residues" evidence="1">
    <location>
        <begin position="1"/>
        <end position="16"/>
    </location>
</feature>
<keyword evidence="3" id="KW-1185">Reference proteome</keyword>
<dbReference type="EMBL" id="CP053452">
    <property type="protein sequence ID" value="QJX01113.1"/>
    <property type="molecule type" value="Genomic_DNA"/>
</dbReference>